<keyword evidence="8 9" id="KW-0472">Membrane</keyword>
<keyword evidence="7 9" id="KW-1133">Transmembrane helix</keyword>
<comment type="function">
    <text evidence="9 10">This protein specifically catalyzes the removal of signal peptides from prolipoproteins.</text>
</comment>
<gene>
    <name evidence="9 12" type="primary">lspA</name>
    <name evidence="13" type="ORF">NCTC949_01947</name>
    <name evidence="12" type="ORF">UL82_06900</name>
</gene>
<dbReference type="HOGENOM" id="CLU_083252_2_2_11"/>
<dbReference type="GO" id="GO:0006508">
    <property type="term" value="P:proteolysis"/>
    <property type="evidence" value="ECO:0007669"/>
    <property type="project" value="UniProtKB-KW"/>
</dbReference>
<evidence type="ECO:0000256" key="8">
    <source>
        <dbReference type="ARBA" id="ARBA00023136"/>
    </source>
</evidence>
<comment type="similarity">
    <text evidence="1 9 11">Belongs to the peptidase A8 family.</text>
</comment>
<dbReference type="GO" id="GO:0004190">
    <property type="term" value="F:aspartic-type endopeptidase activity"/>
    <property type="evidence" value="ECO:0007669"/>
    <property type="project" value="UniProtKB-UniRule"/>
</dbReference>
<evidence type="ECO:0000256" key="2">
    <source>
        <dbReference type="ARBA" id="ARBA00022475"/>
    </source>
</evidence>
<dbReference type="GO" id="GO:0005886">
    <property type="term" value="C:plasma membrane"/>
    <property type="evidence" value="ECO:0007669"/>
    <property type="project" value="UniProtKB-SubCell"/>
</dbReference>
<feature type="active site" evidence="9">
    <location>
        <position position="126"/>
    </location>
</feature>
<dbReference type="PROSITE" id="PS00855">
    <property type="entry name" value="SPASE_II"/>
    <property type="match status" value="1"/>
</dbReference>
<dbReference type="NCBIfam" id="TIGR00077">
    <property type="entry name" value="lspA"/>
    <property type="match status" value="1"/>
</dbReference>
<evidence type="ECO:0000256" key="6">
    <source>
        <dbReference type="ARBA" id="ARBA00022801"/>
    </source>
</evidence>
<reference evidence="13 15" key="2">
    <citation type="submission" date="2018-12" db="EMBL/GenBank/DDBJ databases">
        <authorList>
            <consortium name="Pathogen Informatics"/>
        </authorList>
    </citation>
    <scope>NUCLEOTIDE SEQUENCE [LARGE SCALE GENOMIC DNA]</scope>
    <source>
        <strain evidence="13 15">NCTC949</strain>
    </source>
</reference>
<evidence type="ECO:0000256" key="9">
    <source>
        <dbReference type="HAMAP-Rule" id="MF_00161"/>
    </source>
</evidence>
<dbReference type="RefSeq" id="WP_046439883.1">
    <property type="nucleotide sequence ID" value="NZ_LR134377.1"/>
</dbReference>
<feature type="active site" evidence="9">
    <location>
        <position position="112"/>
    </location>
</feature>
<feature type="transmembrane region" description="Helical" evidence="9">
    <location>
        <begin position="54"/>
        <end position="72"/>
    </location>
</feature>
<dbReference type="Proteomes" id="UP000033457">
    <property type="component" value="Chromosome"/>
</dbReference>
<dbReference type="EMBL" id="CP011312">
    <property type="protein sequence ID" value="AKE41545.1"/>
    <property type="molecule type" value="Genomic_DNA"/>
</dbReference>
<accession>A0A0F6R0X6</accession>
<dbReference type="Pfam" id="PF01252">
    <property type="entry name" value="Peptidase_A8"/>
    <property type="match status" value="1"/>
</dbReference>
<dbReference type="KEGG" id="cku:UL82_06900"/>
<dbReference type="PANTHER" id="PTHR33695">
    <property type="entry name" value="LIPOPROTEIN SIGNAL PEPTIDASE"/>
    <property type="match status" value="1"/>
</dbReference>
<evidence type="ECO:0000256" key="4">
    <source>
        <dbReference type="ARBA" id="ARBA00022692"/>
    </source>
</evidence>
<evidence type="ECO:0000256" key="7">
    <source>
        <dbReference type="ARBA" id="ARBA00022989"/>
    </source>
</evidence>
<evidence type="ECO:0000313" key="12">
    <source>
        <dbReference type="EMBL" id="AKE41545.1"/>
    </source>
</evidence>
<dbReference type="STRING" id="35755.UL82_06900"/>
<evidence type="ECO:0000256" key="5">
    <source>
        <dbReference type="ARBA" id="ARBA00022750"/>
    </source>
</evidence>
<protein>
    <recommendedName>
        <fullName evidence="9">Lipoprotein signal peptidase</fullName>
        <ecNumber evidence="9">3.4.23.36</ecNumber>
    </recommendedName>
    <alternativeName>
        <fullName evidence="9">Prolipoprotein signal peptidase</fullName>
    </alternativeName>
    <alternativeName>
        <fullName evidence="9">Signal peptidase II</fullName>
        <shortName evidence="9">SPase II</shortName>
    </alternativeName>
</protein>
<comment type="pathway">
    <text evidence="9">Protein modification; lipoprotein biosynthesis (signal peptide cleavage).</text>
</comment>
<dbReference type="Proteomes" id="UP000271380">
    <property type="component" value="Chromosome"/>
</dbReference>
<evidence type="ECO:0000256" key="1">
    <source>
        <dbReference type="ARBA" id="ARBA00006139"/>
    </source>
</evidence>
<keyword evidence="5 9" id="KW-0064">Aspartyl protease</keyword>
<keyword evidence="6 9" id="KW-0378">Hydrolase</keyword>
<comment type="catalytic activity">
    <reaction evidence="9 10">
        <text>Release of signal peptides from bacterial membrane prolipoproteins. Hydrolyzes -Xaa-Yaa-Zaa-|-(S,diacylglyceryl)Cys-, in which Xaa is hydrophobic (preferably Leu), and Yaa (Ala or Ser) and Zaa (Gly or Ala) have small, neutral side chains.</text>
        <dbReference type="EC" id="3.4.23.36"/>
    </reaction>
</comment>
<dbReference type="HAMAP" id="MF_00161">
    <property type="entry name" value="LspA"/>
    <property type="match status" value="1"/>
</dbReference>
<dbReference type="PRINTS" id="PR00781">
    <property type="entry name" value="LIPOSIGPTASE"/>
</dbReference>
<name>A0A0F6R0X6_9CORY</name>
<keyword evidence="3 9" id="KW-0645">Protease</keyword>
<proteinExistence type="inferred from homology"/>
<reference evidence="12 14" key="1">
    <citation type="journal article" date="2015" name="Genome Announc.">
        <title>Complete Genome Sequence of Corynebacterium kutscheri DSM 20755, a Corynebacterial Type Strain with Remarkably Low G+C Content of Chromosomal DNA.</title>
        <authorList>
            <person name="Ruckert C."/>
            <person name="Albersmeier A."/>
            <person name="Winkler A."/>
            <person name="Tauch A."/>
        </authorList>
    </citation>
    <scope>NUCLEOTIDE SEQUENCE [LARGE SCALE GENOMIC DNA]</scope>
    <source>
        <strain evidence="12 14">DSM 20755</strain>
    </source>
</reference>
<keyword evidence="4 9" id="KW-0812">Transmembrane</keyword>
<evidence type="ECO:0000256" key="3">
    <source>
        <dbReference type="ARBA" id="ARBA00022670"/>
    </source>
</evidence>
<organism evidence="12 14">
    <name type="scientific">Corynebacterium kutscheri</name>
    <dbReference type="NCBI Taxonomy" id="35755"/>
    <lineage>
        <taxon>Bacteria</taxon>
        <taxon>Bacillati</taxon>
        <taxon>Actinomycetota</taxon>
        <taxon>Actinomycetes</taxon>
        <taxon>Mycobacteriales</taxon>
        <taxon>Corynebacteriaceae</taxon>
        <taxon>Corynebacterium</taxon>
    </lineage>
</organism>
<keyword evidence="14" id="KW-1185">Reference proteome</keyword>
<dbReference type="PANTHER" id="PTHR33695:SF1">
    <property type="entry name" value="LIPOPROTEIN SIGNAL PEPTIDASE"/>
    <property type="match status" value="1"/>
</dbReference>
<feature type="transmembrane region" description="Helical" evidence="9">
    <location>
        <begin position="79"/>
        <end position="96"/>
    </location>
</feature>
<comment type="subcellular location">
    <subcellularLocation>
        <location evidence="9">Cell membrane</location>
        <topology evidence="9">Multi-pass membrane protein</topology>
    </subcellularLocation>
</comment>
<keyword evidence="2 9" id="KW-1003">Cell membrane</keyword>
<dbReference type="UniPathway" id="UPA00665"/>
<evidence type="ECO:0000256" key="10">
    <source>
        <dbReference type="RuleBase" id="RU000594"/>
    </source>
</evidence>
<keyword evidence="12" id="KW-0449">Lipoprotein</keyword>
<dbReference type="InterPro" id="IPR001872">
    <property type="entry name" value="Peptidase_A8"/>
</dbReference>
<evidence type="ECO:0000313" key="13">
    <source>
        <dbReference type="EMBL" id="VEH08824.1"/>
    </source>
</evidence>
<dbReference type="AlphaFoldDB" id="A0A0F6R0X6"/>
<evidence type="ECO:0000313" key="15">
    <source>
        <dbReference type="Proteomes" id="UP000271380"/>
    </source>
</evidence>
<dbReference type="EC" id="3.4.23.36" evidence="9"/>
<dbReference type="OrthoDB" id="4308908at2"/>
<feature type="transmembrane region" description="Helical" evidence="9">
    <location>
        <begin position="116"/>
        <end position="141"/>
    </location>
</feature>
<evidence type="ECO:0000313" key="14">
    <source>
        <dbReference type="Proteomes" id="UP000033457"/>
    </source>
</evidence>
<sequence>MAAIIVIVAALDQLVKALMLNILADEPIYLIGHWFRLRLLFNPGAAFSLGENSTWLFTTIQIGFVLAVIVYARKVTDMWSAVALALIAGGALGNLIDRLFRQPGFFFGHVVDYISVGSFAVFNIADAAITCGVIVFIIAIVKEERRARAA</sequence>
<evidence type="ECO:0000256" key="11">
    <source>
        <dbReference type="RuleBase" id="RU004181"/>
    </source>
</evidence>
<dbReference type="EMBL" id="LR134377">
    <property type="protein sequence ID" value="VEH08824.1"/>
    <property type="molecule type" value="Genomic_DNA"/>
</dbReference>
<comment type="caution">
    <text evidence="9">Lacks conserved residue(s) required for the propagation of feature annotation.</text>
</comment>